<protein>
    <recommendedName>
        <fullName evidence="3">Histidine phosphatase family protein</fullName>
    </recommendedName>
</protein>
<sequence length="83" mass="9534">MCNEDIIFNAATNFIQCQKSEDLNPPIDPNRKTYGDFFVQYNGKSDIQVEEQMNNCLTDLMKKNDHRNVLAVSHSVACYAFLI</sequence>
<proteinExistence type="predicted"/>
<accession>A0A927HE42</accession>
<name>A0A927HE42_9BACI</name>
<comment type="caution">
    <text evidence="1">The sequence shown here is derived from an EMBL/GenBank/DDBJ whole genome shotgun (WGS) entry which is preliminary data.</text>
</comment>
<dbReference type="EMBL" id="JACXSI010000055">
    <property type="protein sequence ID" value="MBD3110123.1"/>
    <property type="molecule type" value="Genomic_DNA"/>
</dbReference>
<evidence type="ECO:0000313" key="1">
    <source>
        <dbReference type="EMBL" id="MBD3110123.1"/>
    </source>
</evidence>
<evidence type="ECO:0008006" key="3">
    <source>
        <dbReference type="Google" id="ProtNLM"/>
    </source>
</evidence>
<dbReference type="Proteomes" id="UP000602076">
    <property type="component" value="Unassembled WGS sequence"/>
</dbReference>
<organism evidence="1 2">
    <name type="scientific">Peribacillus faecalis</name>
    <dbReference type="NCBI Taxonomy" id="2772559"/>
    <lineage>
        <taxon>Bacteria</taxon>
        <taxon>Bacillati</taxon>
        <taxon>Bacillota</taxon>
        <taxon>Bacilli</taxon>
        <taxon>Bacillales</taxon>
        <taxon>Bacillaceae</taxon>
        <taxon>Peribacillus</taxon>
    </lineage>
</organism>
<keyword evidence="2" id="KW-1185">Reference proteome</keyword>
<reference evidence="1" key="1">
    <citation type="submission" date="2020-09" db="EMBL/GenBank/DDBJ databases">
        <title>Bacillus faecalis sp. nov., a moderately halophilic bacterium isolated from cow faeces.</title>
        <authorList>
            <person name="Jiang L."/>
            <person name="Lee J."/>
        </authorList>
    </citation>
    <scope>NUCLEOTIDE SEQUENCE</scope>
    <source>
        <strain evidence="1">AGMB 02131</strain>
    </source>
</reference>
<evidence type="ECO:0000313" key="2">
    <source>
        <dbReference type="Proteomes" id="UP000602076"/>
    </source>
</evidence>
<gene>
    <name evidence="1" type="ORF">IEO70_17460</name>
</gene>
<dbReference type="RefSeq" id="WP_190999650.1">
    <property type="nucleotide sequence ID" value="NZ_JACXSI010000055.1"/>
</dbReference>
<dbReference type="AlphaFoldDB" id="A0A927HE42"/>